<feature type="transmembrane region" description="Helical" evidence="1">
    <location>
        <begin position="242"/>
        <end position="259"/>
    </location>
</feature>
<feature type="transmembrane region" description="Helical" evidence="1">
    <location>
        <begin position="217"/>
        <end position="235"/>
    </location>
</feature>
<sequence length="344" mass="37418">MNEFSLSEMRNYTTAAGFLVLAFILLEFFICQIVPAASMGNISLFSALALIIFGTILAIEGKRDITAIVFLMTGLVAAFPALQTVTNAFPDVATLITGVFLLILALVILTAKDKTKYLLSIPLILIAVYWILMSILGESIFTAILSVVAAVILSYYAFASVSDLIELPGSDILRTDTETDFKASASVLGYLLLGMIFAMWAVLHITGWTIIASENVVALEIATGLMLMFVGILLWAIAKMKFTPIMFFLLGFFFALGSQTSSIEMLVPIGMMVIFVGLFLALRDDERILPAIMVVLSGSCVLLFSILGSDENALFLCSMNVIQLIIAVYLAFAVFSQNKKLPLF</sequence>
<feature type="transmembrane region" description="Helical" evidence="1">
    <location>
        <begin position="66"/>
        <end position="86"/>
    </location>
</feature>
<protein>
    <recommendedName>
        <fullName evidence="4">DUF4401 domain-containing protein</fullName>
    </recommendedName>
</protein>
<keyword evidence="3" id="KW-1185">Reference proteome</keyword>
<feature type="transmembrane region" description="Helical" evidence="1">
    <location>
        <begin position="313"/>
        <end position="335"/>
    </location>
</feature>
<keyword evidence="1" id="KW-0812">Transmembrane</keyword>
<comment type="caution">
    <text evidence="2">The sequence shown here is derived from an EMBL/GenBank/DDBJ whole genome shotgun (WGS) entry which is preliminary data.</text>
</comment>
<evidence type="ECO:0000313" key="3">
    <source>
        <dbReference type="Proteomes" id="UP001283212"/>
    </source>
</evidence>
<name>A0AAE4MF72_9EURY</name>
<dbReference type="EMBL" id="JAWDKB010000002">
    <property type="protein sequence ID" value="MDV0443084.1"/>
    <property type="molecule type" value="Genomic_DNA"/>
</dbReference>
<organism evidence="2 3">
    <name type="scientific">Methanorbis rubei</name>
    <dbReference type="NCBI Taxonomy" id="3028300"/>
    <lineage>
        <taxon>Archaea</taxon>
        <taxon>Methanobacteriati</taxon>
        <taxon>Methanobacteriota</taxon>
        <taxon>Stenosarchaea group</taxon>
        <taxon>Methanomicrobia</taxon>
        <taxon>Methanomicrobiales</taxon>
        <taxon>Methanocorpusculaceae</taxon>
        <taxon>Methanorbis</taxon>
    </lineage>
</organism>
<evidence type="ECO:0000256" key="1">
    <source>
        <dbReference type="SAM" id="Phobius"/>
    </source>
</evidence>
<accession>A0AAE4MF72</accession>
<reference evidence="2 3" key="1">
    <citation type="submission" date="2023-06" db="EMBL/GenBank/DDBJ databases">
        <title>Genome sequence of Methancorpusculaceae sp. Cs1.</title>
        <authorList>
            <person name="Protasov E."/>
            <person name="Platt K."/>
            <person name="Poehlein A."/>
            <person name="Daniel R."/>
            <person name="Brune A."/>
        </authorList>
    </citation>
    <scope>NUCLEOTIDE SEQUENCE [LARGE SCALE GENOMIC DNA]</scope>
    <source>
        <strain evidence="2 3">Cs1</strain>
    </source>
</reference>
<dbReference type="AlphaFoldDB" id="A0AAE4MF72"/>
<evidence type="ECO:0008006" key="4">
    <source>
        <dbReference type="Google" id="ProtNLM"/>
    </source>
</evidence>
<feature type="transmembrane region" description="Helical" evidence="1">
    <location>
        <begin position="143"/>
        <end position="166"/>
    </location>
</feature>
<feature type="transmembrane region" description="Helical" evidence="1">
    <location>
        <begin position="42"/>
        <end position="59"/>
    </location>
</feature>
<feature type="transmembrane region" description="Helical" evidence="1">
    <location>
        <begin position="265"/>
        <end position="282"/>
    </location>
</feature>
<proteinExistence type="predicted"/>
<feature type="transmembrane region" description="Helical" evidence="1">
    <location>
        <begin position="92"/>
        <end position="110"/>
    </location>
</feature>
<keyword evidence="1" id="KW-0472">Membrane</keyword>
<dbReference type="Proteomes" id="UP001283212">
    <property type="component" value="Unassembled WGS sequence"/>
</dbReference>
<feature type="transmembrane region" description="Helical" evidence="1">
    <location>
        <begin position="187"/>
        <end position="211"/>
    </location>
</feature>
<keyword evidence="1" id="KW-1133">Transmembrane helix</keyword>
<feature type="transmembrane region" description="Helical" evidence="1">
    <location>
        <begin position="289"/>
        <end position="307"/>
    </location>
</feature>
<gene>
    <name evidence="2" type="ORF">McpCs1_04510</name>
</gene>
<dbReference type="RefSeq" id="WP_338095620.1">
    <property type="nucleotide sequence ID" value="NZ_JAWDKB010000002.1"/>
</dbReference>
<feature type="transmembrane region" description="Helical" evidence="1">
    <location>
        <begin position="117"/>
        <end position="137"/>
    </location>
</feature>
<evidence type="ECO:0000313" key="2">
    <source>
        <dbReference type="EMBL" id="MDV0443084.1"/>
    </source>
</evidence>
<feature type="transmembrane region" description="Helical" evidence="1">
    <location>
        <begin position="12"/>
        <end position="36"/>
    </location>
</feature>